<accession>A0A516RJM5</accession>
<dbReference type="AlphaFoldDB" id="A0A516RJM5"/>
<dbReference type="EMBL" id="CP040916">
    <property type="protein sequence ID" value="QDQ15849.1"/>
    <property type="molecule type" value="Genomic_DNA"/>
</dbReference>
<protein>
    <submittedName>
        <fullName evidence="1">Asp23/Gls24 family envelope stress response protein</fullName>
    </submittedName>
</protein>
<gene>
    <name evidence="1" type="ORF">FH965_39240</name>
</gene>
<sequence>MVTRAQDDRRLVEAVAAAVGEVPGVAFLRPGLAERLRAAASARRVNSTPTASASAVRVRGASGDGITLEVFVVVHRGHRALDVVRAVREAAVRGARTTLSARVPVRVSVTVSGIV</sequence>
<dbReference type="Proteomes" id="UP000316806">
    <property type="component" value="Chromosome"/>
</dbReference>
<reference evidence="1 2" key="1">
    <citation type="journal article" date="2019" name="J. Ind. Microbiol. Biotechnol.">
        <title>The complete genomic sequence of Streptomyces spectabilis NRRL-2792 and identification of secondary metabolite biosynthetic gene clusters.</title>
        <authorList>
            <person name="Sinha A."/>
            <person name="Phillips-Salemka S."/>
            <person name="Niraula T.A."/>
            <person name="Short K.A."/>
            <person name="Niraula N.P."/>
        </authorList>
    </citation>
    <scope>NUCLEOTIDE SEQUENCE [LARGE SCALE GENOMIC DNA]</scope>
    <source>
        <strain evidence="1 2">NRRL 2792</strain>
    </source>
</reference>
<organism evidence="1 2">
    <name type="scientific">Streptomyces spectabilis</name>
    <dbReference type="NCBI Taxonomy" id="68270"/>
    <lineage>
        <taxon>Bacteria</taxon>
        <taxon>Bacillati</taxon>
        <taxon>Actinomycetota</taxon>
        <taxon>Actinomycetes</taxon>
        <taxon>Kitasatosporales</taxon>
        <taxon>Streptomycetaceae</taxon>
        <taxon>Streptomyces</taxon>
    </lineage>
</organism>
<evidence type="ECO:0000313" key="1">
    <source>
        <dbReference type="EMBL" id="QDQ15849.1"/>
    </source>
</evidence>
<evidence type="ECO:0000313" key="2">
    <source>
        <dbReference type="Proteomes" id="UP000316806"/>
    </source>
</evidence>
<proteinExistence type="predicted"/>
<name>A0A516RJM5_STRST</name>
<dbReference type="RefSeq" id="WP_144323050.1">
    <property type="nucleotide sequence ID" value="NZ_CP040916.1"/>
</dbReference>